<evidence type="ECO:0000313" key="3">
    <source>
        <dbReference type="EMBL" id="SFC20130.1"/>
    </source>
</evidence>
<evidence type="ECO:0000256" key="2">
    <source>
        <dbReference type="SAM" id="MobiDB-lite"/>
    </source>
</evidence>
<reference evidence="4" key="1">
    <citation type="submission" date="2016-10" db="EMBL/GenBank/DDBJ databases">
        <authorList>
            <person name="Varghese N."/>
            <person name="Submissions S."/>
        </authorList>
    </citation>
    <scope>NUCLEOTIDE SEQUENCE [LARGE SCALE GENOMIC DNA]</scope>
    <source>
        <strain evidence="4">DSM 45962</strain>
    </source>
</reference>
<dbReference type="GO" id="GO:0016137">
    <property type="term" value="P:glycoside metabolic process"/>
    <property type="evidence" value="ECO:0007669"/>
    <property type="project" value="UniProtKB-ARBA"/>
</dbReference>
<dbReference type="STRING" id="1225127.SAMN05661030_0366"/>
<dbReference type="RefSeq" id="WP_207506091.1">
    <property type="nucleotide sequence ID" value="NZ_BNAC01000002.1"/>
</dbReference>
<evidence type="ECO:0000313" key="4">
    <source>
        <dbReference type="Proteomes" id="UP000199022"/>
    </source>
</evidence>
<dbReference type="EMBL" id="FOMD01000001">
    <property type="protein sequence ID" value="SFC20130.1"/>
    <property type="molecule type" value="Genomic_DNA"/>
</dbReference>
<dbReference type="InterPro" id="IPR003737">
    <property type="entry name" value="GlcNAc_PI_deacetylase-related"/>
</dbReference>
<gene>
    <name evidence="3" type="ORF">SAMN05661030_0366</name>
</gene>
<dbReference type="PANTHER" id="PTHR12993">
    <property type="entry name" value="N-ACETYLGLUCOSAMINYL-PHOSPHATIDYLINOSITOL DE-N-ACETYLASE-RELATED"/>
    <property type="match status" value="1"/>
</dbReference>
<name>A0A1I1HG99_9ACTN</name>
<dbReference type="Gene3D" id="3.40.50.10320">
    <property type="entry name" value="LmbE-like"/>
    <property type="match status" value="1"/>
</dbReference>
<proteinExistence type="predicted"/>
<dbReference type="AlphaFoldDB" id="A0A1I1HG99"/>
<evidence type="ECO:0000256" key="1">
    <source>
        <dbReference type="ARBA" id="ARBA00022833"/>
    </source>
</evidence>
<organism evidence="3 4">
    <name type="scientific">Klenkia taihuensis</name>
    <dbReference type="NCBI Taxonomy" id="1225127"/>
    <lineage>
        <taxon>Bacteria</taxon>
        <taxon>Bacillati</taxon>
        <taxon>Actinomycetota</taxon>
        <taxon>Actinomycetes</taxon>
        <taxon>Geodermatophilales</taxon>
        <taxon>Geodermatophilaceae</taxon>
        <taxon>Klenkia</taxon>
    </lineage>
</organism>
<keyword evidence="4" id="KW-1185">Reference proteome</keyword>
<feature type="region of interest" description="Disordered" evidence="2">
    <location>
        <begin position="255"/>
        <end position="274"/>
    </location>
</feature>
<dbReference type="Pfam" id="PF02585">
    <property type="entry name" value="PIG-L"/>
    <property type="match status" value="1"/>
</dbReference>
<accession>A0A1I1HG99</accession>
<keyword evidence="1" id="KW-0862">Zinc</keyword>
<sequence>MSRPLTLMAVHAHPDDEATSTGGVLAKYAAEGVTTVLVTCTDGALGDAGTVKPGEEGHSTEEVVAARAAELAESCRILGVTHAHQLGYHDSGMMGWPQNDAPGAFWTTPLEEPVARLAELIRQHRPDVVVTYDENGFYGHPDHIQAHRVTVAALDAAGSDARLYYSTVRRSDFARFGELLREAGEEMPEAEEGQEMPEMGAEDDQVAVEVDVQEFARAKRDSLAAHASQVENIFFLKLSPDTFRAAMGHEAFVQARPPREPGGPVADDLFHGLR</sequence>
<dbReference type="GO" id="GO:0016811">
    <property type="term" value="F:hydrolase activity, acting on carbon-nitrogen (but not peptide) bonds, in linear amides"/>
    <property type="evidence" value="ECO:0007669"/>
    <property type="project" value="TreeGrafter"/>
</dbReference>
<dbReference type="SUPFAM" id="SSF102588">
    <property type="entry name" value="LmbE-like"/>
    <property type="match status" value="1"/>
</dbReference>
<dbReference type="PANTHER" id="PTHR12993:SF26">
    <property type="entry name" value="1D-MYO-INOSITOL 2-ACETAMIDO-2-DEOXY-ALPHA-D-GLUCOPYRANOSIDE DEACETYLASE"/>
    <property type="match status" value="1"/>
</dbReference>
<protein>
    <submittedName>
        <fullName evidence="3">N-acetylglucosaminyl deacetylase, LmbE family</fullName>
    </submittedName>
</protein>
<dbReference type="InterPro" id="IPR024078">
    <property type="entry name" value="LmbE-like_dom_sf"/>
</dbReference>
<dbReference type="Proteomes" id="UP000199022">
    <property type="component" value="Unassembled WGS sequence"/>
</dbReference>